<dbReference type="SUPFAM" id="SSF161098">
    <property type="entry name" value="MetI-like"/>
    <property type="match status" value="1"/>
</dbReference>
<dbReference type="OrthoDB" id="9815029at2"/>
<comment type="similarity">
    <text evidence="2">Belongs to the binding-protein-dependent transport system permease family. HisMQ subfamily.</text>
</comment>
<dbReference type="AlphaFoldDB" id="A0A4Q2UD22"/>
<proteinExistence type="inferred from homology"/>
<dbReference type="NCBIfam" id="TIGR01726">
    <property type="entry name" value="HEQRo_perm_3TM"/>
    <property type="match status" value="1"/>
</dbReference>
<evidence type="ECO:0000256" key="9">
    <source>
        <dbReference type="RuleBase" id="RU363032"/>
    </source>
</evidence>
<dbReference type="Gene3D" id="1.10.3720.10">
    <property type="entry name" value="MetI-like"/>
    <property type="match status" value="1"/>
</dbReference>
<evidence type="ECO:0000256" key="4">
    <source>
        <dbReference type="ARBA" id="ARBA00022475"/>
    </source>
</evidence>
<dbReference type="GO" id="GO:0043190">
    <property type="term" value="C:ATP-binding cassette (ABC) transporter complex"/>
    <property type="evidence" value="ECO:0007669"/>
    <property type="project" value="InterPro"/>
</dbReference>
<accession>A0A4Q2UD22</accession>
<comment type="subcellular location">
    <subcellularLocation>
        <location evidence="1">Cell inner membrane</location>
        <topology evidence="1">Multi-pass membrane protein</topology>
    </subcellularLocation>
    <subcellularLocation>
        <location evidence="9">Cell membrane</location>
        <topology evidence="9">Multi-pass membrane protein</topology>
    </subcellularLocation>
</comment>
<evidence type="ECO:0000256" key="5">
    <source>
        <dbReference type="ARBA" id="ARBA00022519"/>
    </source>
</evidence>
<dbReference type="CDD" id="cd06261">
    <property type="entry name" value="TM_PBP2"/>
    <property type="match status" value="1"/>
</dbReference>
<dbReference type="InterPro" id="IPR035906">
    <property type="entry name" value="MetI-like_sf"/>
</dbReference>
<keyword evidence="6 9" id="KW-0812">Transmembrane</keyword>
<sequence length="236" mass="24213">MTDLALFGFGPAGWGAAMVRATAMTLAVTVTSMLIGAAGGAAVATAKLSGSRALRAAGDAYTTVLRGVPELLVIYLVYFGGSAVVTAVAAALGFEGFLGMPSFLAGSLACGLTSAAYQAEVYRGAALAVPRGQMEAARALGMGAGLRFRRILAPQILAVALPGLGNVWQLGLKESALISVTGLVELLRQSQIGAGSTHQPFSFYIAAGVLYLALTTGSTLLFGRAEWRLTRSTRRP</sequence>
<dbReference type="GO" id="GO:0022857">
    <property type="term" value="F:transmembrane transporter activity"/>
    <property type="evidence" value="ECO:0007669"/>
    <property type="project" value="InterPro"/>
</dbReference>
<keyword evidence="7 9" id="KW-1133">Transmembrane helix</keyword>
<comment type="caution">
    <text evidence="11">The sequence shown here is derived from an EMBL/GenBank/DDBJ whole genome shotgun (WGS) entry which is preliminary data.</text>
</comment>
<feature type="transmembrane region" description="Helical" evidence="9">
    <location>
        <begin position="71"/>
        <end position="94"/>
    </location>
</feature>
<protein>
    <submittedName>
        <fullName evidence="11">ABC transporter permease subunit</fullName>
    </submittedName>
</protein>
<evidence type="ECO:0000256" key="2">
    <source>
        <dbReference type="ARBA" id="ARBA00010072"/>
    </source>
</evidence>
<organism evidence="11 12">
    <name type="scientific">Lichenibacterium minor</name>
    <dbReference type="NCBI Taxonomy" id="2316528"/>
    <lineage>
        <taxon>Bacteria</taxon>
        <taxon>Pseudomonadati</taxon>
        <taxon>Pseudomonadota</taxon>
        <taxon>Alphaproteobacteria</taxon>
        <taxon>Hyphomicrobiales</taxon>
        <taxon>Lichenihabitantaceae</taxon>
        <taxon>Lichenibacterium</taxon>
    </lineage>
</organism>
<dbReference type="PANTHER" id="PTHR30133">
    <property type="entry name" value="CATIONIC AMINO ACID TRANSPORTER, MEMBRANE COMPONENT"/>
    <property type="match status" value="1"/>
</dbReference>
<keyword evidence="12" id="KW-1185">Reference proteome</keyword>
<gene>
    <name evidence="11" type="ORF">D3273_05760</name>
</gene>
<dbReference type="Pfam" id="PF00528">
    <property type="entry name" value="BPD_transp_1"/>
    <property type="match status" value="1"/>
</dbReference>
<evidence type="ECO:0000313" key="12">
    <source>
        <dbReference type="Proteomes" id="UP000290759"/>
    </source>
</evidence>
<dbReference type="InterPro" id="IPR051613">
    <property type="entry name" value="ABC_transp_permease_HisMQ"/>
</dbReference>
<evidence type="ECO:0000256" key="7">
    <source>
        <dbReference type="ARBA" id="ARBA00022989"/>
    </source>
</evidence>
<evidence type="ECO:0000259" key="10">
    <source>
        <dbReference type="PROSITE" id="PS50928"/>
    </source>
</evidence>
<dbReference type="InterPro" id="IPR000515">
    <property type="entry name" value="MetI-like"/>
</dbReference>
<keyword evidence="4" id="KW-1003">Cell membrane</keyword>
<feature type="domain" description="ABC transmembrane type-1" evidence="10">
    <location>
        <begin position="18"/>
        <end position="222"/>
    </location>
</feature>
<reference evidence="11 12" key="1">
    <citation type="submission" date="2018-12" db="EMBL/GenBank/DDBJ databases">
        <authorList>
            <person name="Grouzdev D.S."/>
            <person name="Krutkina M.S."/>
        </authorList>
    </citation>
    <scope>NUCLEOTIDE SEQUENCE [LARGE SCALE GENOMIC DNA]</scope>
    <source>
        <strain evidence="11 12">RmlP026</strain>
    </source>
</reference>
<keyword evidence="3 9" id="KW-0813">Transport</keyword>
<evidence type="ECO:0000256" key="8">
    <source>
        <dbReference type="ARBA" id="ARBA00023136"/>
    </source>
</evidence>
<dbReference type="Proteomes" id="UP000290759">
    <property type="component" value="Unassembled WGS sequence"/>
</dbReference>
<feature type="transmembrane region" description="Helical" evidence="9">
    <location>
        <begin position="31"/>
        <end position="50"/>
    </location>
</feature>
<dbReference type="PANTHER" id="PTHR30133:SF2">
    <property type="entry name" value="ARGININE ABC TRANSPORTER PERMEASE PROTEIN ARTQ"/>
    <property type="match status" value="1"/>
</dbReference>
<feature type="transmembrane region" description="Helical" evidence="9">
    <location>
        <begin position="201"/>
        <end position="222"/>
    </location>
</feature>
<evidence type="ECO:0000313" key="11">
    <source>
        <dbReference type="EMBL" id="RYC32966.1"/>
    </source>
</evidence>
<keyword evidence="8 9" id="KW-0472">Membrane</keyword>
<evidence type="ECO:0000256" key="1">
    <source>
        <dbReference type="ARBA" id="ARBA00004429"/>
    </source>
</evidence>
<evidence type="ECO:0000256" key="6">
    <source>
        <dbReference type="ARBA" id="ARBA00022692"/>
    </source>
</evidence>
<dbReference type="PROSITE" id="PS50928">
    <property type="entry name" value="ABC_TM1"/>
    <property type="match status" value="1"/>
</dbReference>
<evidence type="ECO:0000256" key="3">
    <source>
        <dbReference type="ARBA" id="ARBA00022448"/>
    </source>
</evidence>
<dbReference type="InterPro" id="IPR010065">
    <property type="entry name" value="AA_ABC_transptr_permease_3TM"/>
</dbReference>
<keyword evidence="5" id="KW-0997">Cell inner membrane</keyword>
<reference evidence="11 12" key="2">
    <citation type="submission" date="2019-02" db="EMBL/GenBank/DDBJ databases">
        <title>'Lichenibacterium ramalinii' gen. nov. sp. nov., 'Lichenibacterium minor' gen. nov. sp. nov.</title>
        <authorList>
            <person name="Pankratov T."/>
        </authorList>
    </citation>
    <scope>NUCLEOTIDE SEQUENCE [LARGE SCALE GENOMIC DNA]</scope>
    <source>
        <strain evidence="11 12">RmlP026</strain>
    </source>
</reference>
<dbReference type="EMBL" id="QYBB01000004">
    <property type="protein sequence ID" value="RYC32966.1"/>
    <property type="molecule type" value="Genomic_DNA"/>
</dbReference>
<name>A0A4Q2UD22_9HYPH</name>